<organism evidence="3 4">
    <name type="scientific">Aeromonas schubertii</name>
    <dbReference type="NCBI Taxonomy" id="652"/>
    <lineage>
        <taxon>Bacteria</taxon>
        <taxon>Pseudomonadati</taxon>
        <taxon>Pseudomonadota</taxon>
        <taxon>Gammaproteobacteria</taxon>
        <taxon>Aeromonadales</taxon>
        <taxon>Aeromonadaceae</taxon>
        <taxon>Aeromonas</taxon>
    </lineage>
</organism>
<evidence type="ECO:0000313" key="3">
    <source>
        <dbReference type="EMBL" id="MBZ6066652.1"/>
    </source>
</evidence>
<dbReference type="PANTHER" id="PTHR40252">
    <property type="entry name" value="BLR0328 PROTEIN"/>
    <property type="match status" value="1"/>
</dbReference>
<dbReference type="SMART" id="SM00897">
    <property type="entry name" value="FIST"/>
    <property type="match status" value="1"/>
</dbReference>
<comment type="caution">
    <text evidence="3">The sequence shown here is derived from an EMBL/GenBank/DDBJ whole genome shotgun (WGS) entry which is preliminary data.</text>
</comment>
<dbReference type="EMBL" id="JAIRBT010000012">
    <property type="protein sequence ID" value="MBZ6066652.1"/>
    <property type="molecule type" value="Genomic_DNA"/>
</dbReference>
<reference evidence="3 4" key="1">
    <citation type="submission" date="2021-09" db="EMBL/GenBank/DDBJ databases">
        <title>Aeromonas schubertii isolated from Asian sea bass.</title>
        <authorList>
            <person name="Pinpimai K."/>
        </authorList>
    </citation>
    <scope>NUCLEOTIDE SEQUENCE [LARGE SCALE GENOMIC DNA]</scope>
    <source>
        <strain evidence="3 4">CHULA2021a</strain>
    </source>
</reference>
<evidence type="ECO:0000259" key="1">
    <source>
        <dbReference type="SMART" id="SM00897"/>
    </source>
</evidence>
<name>A0ABS7VC81_9GAMM</name>
<dbReference type="PANTHER" id="PTHR40252:SF2">
    <property type="entry name" value="BLR0328 PROTEIN"/>
    <property type="match status" value="1"/>
</dbReference>
<feature type="domain" description="FIST" evidence="1">
    <location>
        <begin position="37"/>
        <end position="227"/>
    </location>
</feature>
<keyword evidence="4" id="KW-1185">Reference proteome</keyword>
<dbReference type="Pfam" id="PF08495">
    <property type="entry name" value="FIST"/>
    <property type="match status" value="1"/>
</dbReference>
<evidence type="ECO:0000313" key="4">
    <source>
        <dbReference type="Proteomes" id="UP000774958"/>
    </source>
</evidence>
<gene>
    <name evidence="3" type="ORF">LA374_10595</name>
</gene>
<protein>
    <submittedName>
        <fullName evidence="3">FIST C-terminal domain-containing protein</fullName>
    </submittedName>
</protein>
<accession>A0ABS7VC81</accession>
<dbReference type="SMART" id="SM01204">
    <property type="entry name" value="FIST_C"/>
    <property type="match status" value="1"/>
</dbReference>
<dbReference type="RefSeq" id="WP_050666266.1">
    <property type="nucleotide sequence ID" value="NZ_CDDB01000047.1"/>
</dbReference>
<dbReference type="InterPro" id="IPR019494">
    <property type="entry name" value="FIST_C"/>
</dbReference>
<dbReference type="InterPro" id="IPR013702">
    <property type="entry name" value="FIST_domain_N"/>
</dbReference>
<feature type="domain" description="FIST C-domain" evidence="2">
    <location>
        <begin position="228"/>
        <end position="372"/>
    </location>
</feature>
<dbReference type="Proteomes" id="UP000774958">
    <property type="component" value="Unassembled WGS sequence"/>
</dbReference>
<evidence type="ECO:0000259" key="2">
    <source>
        <dbReference type="SMART" id="SM01204"/>
    </source>
</evidence>
<sequence>MLEGSIVDYFTAQSNLDSSTAAARHLIEQLLAHSAAAPTLLMLYFSERYEADLLRRALRQAFPDTPLVGCSSCQAVRTALPGEVPVALAAIYDPQGAYGVAGGSSGEGDVRRWLRQAMAACGRPGELPQMVLLHTTPGGEEALLAELDEELGGAVPVIGGSAGDDTLSGQWRLCWQQQTLTEGSVLAVFYPDCELVFQFHAGYRPTGHSAIVTRAEGREVINLDERPAAEVYGEWVGQVWPEGPVLHETTFFPLARHAGEMYGMPCFKLSHPESVTARHGVRLFTDIHEGERLVLMQGSETGVLERSLLAARIEPAYGMPEKLHPIGALIIFCAGYRYALAGRVDEIIGHYNERLGGVPYLIPFTFGEQGRMPQGELVHGNLMISSVIFCRGA</sequence>
<proteinExistence type="predicted"/>
<dbReference type="Pfam" id="PF10442">
    <property type="entry name" value="FIST_C"/>
    <property type="match status" value="1"/>
</dbReference>